<proteinExistence type="predicted"/>
<dbReference type="AlphaFoldDB" id="A0A1G8L5Q6"/>
<dbReference type="Pfam" id="PF20107">
    <property type="entry name" value="DUF6497"/>
    <property type="match status" value="1"/>
</dbReference>
<dbReference type="OrthoDB" id="7862028at2"/>
<evidence type="ECO:0000256" key="1">
    <source>
        <dbReference type="SAM" id="SignalP"/>
    </source>
</evidence>
<gene>
    <name evidence="2" type="ORF">SAMN05421850_103184</name>
</gene>
<dbReference type="STRING" id="490829.SAMN05421850_103184"/>
<accession>A0A1G8L5Q6</accession>
<dbReference type="RefSeq" id="WP_090028138.1">
    <property type="nucleotide sequence ID" value="NZ_FNEB01000003.1"/>
</dbReference>
<dbReference type="InterPro" id="IPR045467">
    <property type="entry name" value="DUF6497"/>
</dbReference>
<keyword evidence="1" id="KW-0732">Signal</keyword>
<sequence>MTHRRIGVFVALWGALACATTATGQEEALAVPSGLDLRLQEVRLEDGIFGQPRAARFRFVAPAIGEGASFADVEADFAYLCENLALPWLAERGENVPRVVISYAARDIEFGAIDPEIVQFFDAFRVENGTCIWENF</sequence>
<protein>
    <recommendedName>
        <fullName evidence="4">Acetolactate synthase</fullName>
    </recommendedName>
</protein>
<evidence type="ECO:0000313" key="2">
    <source>
        <dbReference type="EMBL" id="SDI50901.1"/>
    </source>
</evidence>
<keyword evidence="3" id="KW-1185">Reference proteome</keyword>
<dbReference type="PROSITE" id="PS51257">
    <property type="entry name" value="PROKAR_LIPOPROTEIN"/>
    <property type="match status" value="1"/>
</dbReference>
<reference evidence="2 3" key="1">
    <citation type="submission" date="2016-10" db="EMBL/GenBank/DDBJ databases">
        <authorList>
            <person name="de Groot N.N."/>
        </authorList>
    </citation>
    <scope>NUCLEOTIDE SEQUENCE [LARGE SCALE GENOMIC DNA]</scope>
    <source>
        <strain evidence="2 3">DSM 28010</strain>
    </source>
</reference>
<name>A0A1G8L5Q6_9RHOB</name>
<dbReference type="Proteomes" id="UP000199340">
    <property type="component" value="Unassembled WGS sequence"/>
</dbReference>
<dbReference type="EMBL" id="FNEB01000003">
    <property type="protein sequence ID" value="SDI50901.1"/>
    <property type="molecule type" value="Genomic_DNA"/>
</dbReference>
<feature type="chain" id="PRO_5011591943" description="Acetolactate synthase" evidence="1">
    <location>
        <begin position="25"/>
        <end position="136"/>
    </location>
</feature>
<evidence type="ECO:0008006" key="4">
    <source>
        <dbReference type="Google" id="ProtNLM"/>
    </source>
</evidence>
<feature type="signal peptide" evidence="1">
    <location>
        <begin position="1"/>
        <end position="24"/>
    </location>
</feature>
<evidence type="ECO:0000313" key="3">
    <source>
        <dbReference type="Proteomes" id="UP000199340"/>
    </source>
</evidence>
<organism evidence="2 3">
    <name type="scientific">Lutimaribacter saemankumensis</name>
    <dbReference type="NCBI Taxonomy" id="490829"/>
    <lineage>
        <taxon>Bacteria</taxon>
        <taxon>Pseudomonadati</taxon>
        <taxon>Pseudomonadota</taxon>
        <taxon>Alphaproteobacteria</taxon>
        <taxon>Rhodobacterales</taxon>
        <taxon>Roseobacteraceae</taxon>
        <taxon>Lutimaribacter</taxon>
    </lineage>
</organism>